<gene>
    <name evidence="1" type="ORF">DEBURN_LOCUS11206</name>
</gene>
<name>A0A9N9DPF0_9GLOM</name>
<dbReference type="Proteomes" id="UP000789706">
    <property type="component" value="Unassembled WGS sequence"/>
</dbReference>
<evidence type="ECO:0000313" key="2">
    <source>
        <dbReference type="Proteomes" id="UP000789706"/>
    </source>
</evidence>
<dbReference type="AlphaFoldDB" id="A0A9N9DPF0"/>
<organism evidence="1 2">
    <name type="scientific">Diversispora eburnea</name>
    <dbReference type="NCBI Taxonomy" id="1213867"/>
    <lineage>
        <taxon>Eukaryota</taxon>
        <taxon>Fungi</taxon>
        <taxon>Fungi incertae sedis</taxon>
        <taxon>Mucoromycota</taxon>
        <taxon>Glomeromycotina</taxon>
        <taxon>Glomeromycetes</taxon>
        <taxon>Diversisporales</taxon>
        <taxon>Diversisporaceae</taxon>
        <taxon>Diversispora</taxon>
    </lineage>
</organism>
<dbReference type="OrthoDB" id="63267at2759"/>
<feature type="non-terminal residue" evidence="1">
    <location>
        <position position="57"/>
    </location>
</feature>
<reference evidence="1" key="1">
    <citation type="submission" date="2021-06" db="EMBL/GenBank/DDBJ databases">
        <authorList>
            <person name="Kallberg Y."/>
            <person name="Tangrot J."/>
            <person name="Rosling A."/>
        </authorList>
    </citation>
    <scope>NUCLEOTIDE SEQUENCE</scope>
    <source>
        <strain evidence="1">AZ414A</strain>
    </source>
</reference>
<comment type="caution">
    <text evidence="1">The sequence shown here is derived from an EMBL/GenBank/DDBJ whole genome shotgun (WGS) entry which is preliminary data.</text>
</comment>
<dbReference type="EMBL" id="CAJVPK010005163">
    <property type="protein sequence ID" value="CAG8642420.1"/>
    <property type="molecule type" value="Genomic_DNA"/>
</dbReference>
<evidence type="ECO:0000313" key="1">
    <source>
        <dbReference type="EMBL" id="CAG8642420.1"/>
    </source>
</evidence>
<keyword evidence="2" id="KW-1185">Reference proteome</keyword>
<sequence>MLENFPDVGLGQAGSFRKRKGEVHEQIGYKFIQQIFYQIMKCSYCKELFVKEEFQCD</sequence>
<accession>A0A9N9DPF0</accession>
<proteinExistence type="predicted"/>
<protein>
    <submittedName>
        <fullName evidence="1">9395_t:CDS:1</fullName>
    </submittedName>
</protein>